<protein>
    <submittedName>
        <fullName evidence="3">Uncharacterized protein</fullName>
    </submittedName>
</protein>
<feature type="compositionally biased region" description="Polar residues" evidence="1">
    <location>
        <begin position="177"/>
        <end position="190"/>
    </location>
</feature>
<dbReference type="Proteomes" id="UP000541444">
    <property type="component" value="Unassembled WGS sequence"/>
</dbReference>
<keyword evidence="2" id="KW-1133">Transmembrane helix</keyword>
<feature type="transmembrane region" description="Helical" evidence="2">
    <location>
        <begin position="264"/>
        <end position="287"/>
    </location>
</feature>
<dbReference type="AlphaFoldDB" id="A0A7J7LMW3"/>
<evidence type="ECO:0000313" key="4">
    <source>
        <dbReference type="Proteomes" id="UP000541444"/>
    </source>
</evidence>
<evidence type="ECO:0000256" key="1">
    <source>
        <dbReference type="SAM" id="MobiDB-lite"/>
    </source>
</evidence>
<comment type="caution">
    <text evidence="3">The sequence shown here is derived from an EMBL/GenBank/DDBJ whole genome shotgun (WGS) entry which is preliminary data.</text>
</comment>
<evidence type="ECO:0000313" key="3">
    <source>
        <dbReference type="EMBL" id="KAF6143888.1"/>
    </source>
</evidence>
<keyword evidence="4" id="KW-1185">Reference proteome</keyword>
<evidence type="ECO:0000256" key="2">
    <source>
        <dbReference type="SAM" id="Phobius"/>
    </source>
</evidence>
<organism evidence="3 4">
    <name type="scientific">Kingdonia uniflora</name>
    <dbReference type="NCBI Taxonomy" id="39325"/>
    <lineage>
        <taxon>Eukaryota</taxon>
        <taxon>Viridiplantae</taxon>
        <taxon>Streptophyta</taxon>
        <taxon>Embryophyta</taxon>
        <taxon>Tracheophyta</taxon>
        <taxon>Spermatophyta</taxon>
        <taxon>Magnoliopsida</taxon>
        <taxon>Ranunculales</taxon>
        <taxon>Circaeasteraceae</taxon>
        <taxon>Kingdonia</taxon>
    </lineage>
</organism>
<keyword evidence="2" id="KW-0812">Transmembrane</keyword>
<gene>
    <name evidence="3" type="ORF">GIB67_001682</name>
</gene>
<keyword evidence="2" id="KW-0472">Membrane</keyword>
<proteinExistence type="predicted"/>
<name>A0A7J7LMW3_9MAGN</name>
<sequence>MILASATVISVTAMLSREDLEILRDKFGWKDCEVEDYIEHWIEQELENDEFILLWREANEVWILNRHGTQIFLCLKGDLTREAFQMLENFKVKKDEFQTSIDVVEIARLEAGVVTKDSKKFDRDGLKMKCHEETTEREAHRVIDLAGGKDRNMSTSFRSKSDEEVAILMREVHTINDSNCQEDQSKKTSPNPKPLPRIRKTNGEELITSLTTDEGSPVELLLPMRGRSSFSTLEITEAWKTKPITDPTVLPKGKSEANLCLFDAVLNCFGTIHVMLFLCLCYALMLFCEADSLKQLNCNALELIIVI</sequence>
<feature type="region of interest" description="Disordered" evidence="1">
    <location>
        <begin position="177"/>
        <end position="203"/>
    </location>
</feature>
<dbReference type="EMBL" id="JACGCM010002161">
    <property type="protein sequence ID" value="KAF6143888.1"/>
    <property type="molecule type" value="Genomic_DNA"/>
</dbReference>
<accession>A0A7J7LMW3</accession>
<reference evidence="3 4" key="1">
    <citation type="journal article" date="2020" name="IScience">
        <title>Genome Sequencing of the Endangered Kingdonia uniflora (Circaeasteraceae, Ranunculales) Reveals Potential Mechanisms of Evolutionary Specialization.</title>
        <authorList>
            <person name="Sun Y."/>
            <person name="Deng T."/>
            <person name="Zhang A."/>
            <person name="Moore M.J."/>
            <person name="Landis J.B."/>
            <person name="Lin N."/>
            <person name="Zhang H."/>
            <person name="Zhang X."/>
            <person name="Huang J."/>
            <person name="Zhang X."/>
            <person name="Sun H."/>
            <person name="Wang H."/>
        </authorList>
    </citation>
    <scope>NUCLEOTIDE SEQUENCE [LARGE SCALE GENOMIC DNA]</scope>
    <source>
        <strain evidence="3">TB1705</strain>
        <tissue evidence="3">Leaf</tissue>
    </source>
</reference>